<sequence>MRPINADNPRELEKFNDIVERTVVSLKENKKFADLKGGTLCAIVLEKLPQALLSQRGKGKKLNISITSTETIFNFNFKLSDADTCRRLTAPKGDL</sequence>
<keyword evidence="2" id="KW-1185">Reference proteome</keyword>
<proteinExistence type="predicted"/>
<reference evidence="1 2" key="1">
    <citation type="submission" date="2022-05" db="EMBL/GenBank/DDBJ databases">
        <authorList>
            <consortium name="Genoscope - CEA"/>
            <person name="William W."/>
        </authorList>
    </citation>
    <scope>NUCLEOTIDE SEQUENCE [LARGE SCALE GENOMIC DNA]</scope>
</reference>
<dbReference type="Proteomes" id="UP001159405">
    <property type="component" value="Unassembled WGS sequence"/>
</dbReference>
<comment type="caution">
    <text evidence="1">The sequence shown here is derived from an EMBL/GenBank/DDBJ whole genome shotgun (WGS) entry which is preliminary data.</text>
</comment>
<dbReference type="EMBL" id="CALNXK010000194">
    <property type="protein sequence ID" value="CAH3174876.1"/>
    <property type="molecule type" value="Genomic_DNA"/>
</dbReference>
<organism evidence="1 2">
    <name type="scientific">Porites lobata</name>
    <dbReference type="NCBI Taxonomy" id="104759"/>
    <lineage>
        <taxon>Eukaryota</taxon>
        <taxon>Metazoa</taxon>
        <taxon>Cnidaria</taxon>
        <taxon>Anthozoa</taxon>
        <taxon>Hexacorallia</taxon>
        <taxon>Scleractinia</taxon>
        <taxon>Fungiina</taxon>
        <taxon>Poritidae</taxon>
        <taxon>Porites</taxon>
    </lineage>
</organism>
<accession>A0ABN8R7L7</accession>
<name>A0ABN8R7L7_9CNID</name>
<feature type="non-terminal residue" evidence="1">
    <location>
        <position position="95"/>
    </location>
</feature>
<protein>
    <submittedName>
        <fullName evidence="1">Uncharacterized protein</fullName>
    </submittedName>
</protein>
<evidence type="ECO:0000313" key="1">
    <source>
        <dbReference type="EMBL" id="CAH3174876.1"/>
    </source>
</evidence>
<gene>
    <name evidence="1" type="ORF">PLOB_00015500</name>
</gene>
<evidence type="ECO:0000313" key="2">
    <source>
        <dbReference type="Proteomes" id="UP001159405"/>
    </source>
</evidence>